<gene>
    <name evidence="1" type="ORF">SBA_ch1_27990</name>
</gene>
<reference evidence="1" key="1">
    <citation type="submission" date="2018-07" db="EMBL/GenBank/DDBJ databases">
        <title>Complete genome sequence of Sphingomonas bisphenolicum strain AO1, a bisphenol A degradative bacterium isolated from Japanese farm field.</title>
        <authorList>
            <person name="Murakami M."/>
            <person name="Koh M."/>
            <person name="Koba S."/>
            <person name="Matsumura Y."/>
        </authorList>
    </citation>
    <scope>NUCLEOTIDE SEQUENCE</scope>
    <source>
        <strain evidence="1">AO1</strain>
    </source>
</reference>
<proteinExistence type="predicted"/>
<evidence type="ECO:0000313" key="1">
    <source>
        <dbReference type="EMBL" id="BBF70599.1"/>
    </source>
</evidence>
<protein>
    <submittedName>
        <fullName evidence="1">Uncharacterized protein</fullName>
    </submittedName>
</protein>
<sequence>MRWATDRGGTSRLAHVEKVPQEGYHGAMPLHCQQDKNPPMIMRIIVPANKSGSLKAIEATYGARSAVA</sequence>
<dbReference type="Proteomes" id="UP001059971">
    <property type="component" value="Chromosome 1"/>
</dbReference>
<keyword evidence="2" id="KW-1185">Reference proteome</keyword>
<evidence type="ECO:0000313" key="2">
    <source>
        <dbReference type="Proteomes" id="UP001059971"/>
    </source>
</evidence>
<dbReference type="EMBL" id="AP018817">
    <property type="protein sequence ID" value="BBF70599.1"/>
    <property type="molecule type" value="Genomic_DNA"/>
</dbReference>
<name>A0ABN5WE97_9SPHN</name>
<accession>A0ABN5WE97</accession>
<organism evidence="1 2">
    <name type="scientific">Sphingomonas bisphenolicum</name>
    <dbReference type="NCBI Taxonomy" id="296544"/>
    <lineage>
        <taxon>Bacteria</taxon>
        <taxon>Pseudomonadati</taxon>
        <taxon>Pseudomonadota</taxon>
        <taxon>Alphaproteobacteria</taxon>
        <taxon>Sphingomonadales</taxon>
        <taxon>Sphingomonadaceae</taxon>
        <taxon>Sphingomonas</taxon>
    </lineage>
</organism>